<dbReference type="EMBL" id="CP000724">
    <property type="protein sequence ID" value="ABR48330.1"/>
    <property type="molecule type" value="Genomic_DNA"/>
</dbReference>
<comment type="subcellular location">
    <subcellularLocation>
        <location evidence="9">Cytoplasm</location>
    </subcellularLocation>
</comment>
<evidence type="ECO:0000256" key="10">
    <source>
        <dbReference type="PIRSR" id="PIRSR001549-1"/>
    </source>
</evidence>
<dbReference type="EC" id="6.1.1.21" evidence="9"/>
<evidence type="ECO:0000313" key="13">
    <source>
        <dbReference type="Proteomes" id="UP000001572"/>
    </source>
</evidence>
<comment type="similarity">
    <text evidence="1 9">Belongs to the class-II aminoacyl-tRNA synthetase family.</text>
</comment>
<dbReference type="OrthoDB" id="9800814at2"/>
<feature type="binding site" evidence="10">
    <location>
        <position position="125"/>
    </location>
    <ligand>
        <name>L-histidine</name>
        <dbReference type="ChEBI" id="CHEBI:57595"/>
    </ligand>
</feature>
<dbReference type="PANTHER" id="PTHR11476:SF7">
    <property type="entry name" value="HISTIDINE--TRNA LIGASE"/>
    <property type="match status" value="1"/>
</dbReference>
<dbReference type="InterPro" id="IPR033656">
    <property type="entry name" value="HisRS_anticodon"/>
</dbReference>
<dbReference type="CDD" id="cd00773">
    <property type="entry name" value="HisRS-like_core"/>
    <property type="match status" value="1"/>
</dbReference>
<dbReference type="HAMAP" id="MF_00127">
    <property type="entry name" value="His_tRNA_synth"/>
    <property type="match status" value="1"/>
</dbReference>
<evidence type="ECO:0000256" key="2">
    <source>
        <dbReference type="ARBA" id="ARBA00022490"/>
    </source>
</evidence>
<evidence type="ECO:0000256" key="7">
    <source>
        <dbReference type="ARBA" id="ARBA00023146"/>
    </source>
</evidence>
<dbReference type="SUPFAM" id="SSF55681">
    <property type="entry name" value="Class II aaRS and biotin synthetases"/>
    <property type="match status" value="1"/>
</dbReference>
<keyword evidence="5 9" id="KW-0067">ATP-binding</keyword>
<evidence type="ECO:0000259" key="11">
    <source>
        <dbReference type="PROSITE" id="PS50862"/>
    </source>
</evidence>
<dbReference type="Pfam" id="PF03129">
    <property type="entry name" value="HGTP_anticodon"/>
    <property type="match status" value="1"/>
</dbReference>
<feature type="binding site" evidence="10">
    <location>
        <position position="111"/>
    </location>
    <ligand>
        <name>L-histidine</name>
        <dbReference type="ChEBI" id="CHEBI:57595"/>
    </ligand>
</feature>
<dbReference type="KEGG" id="amt:Amet_2171"/>
<feature type="binding site" evidence="10">
    <location>
        <begin position="82"/>
        <end position="84"/>
    </location>
    <ligand>
        <name>L-histidine</name>
        <dbReference type="ChEBI" id="CHEBI:57595"/>
    </ligand>
</feature>
<dbReference type="InterPro" id="IPR041715">
    <property type="entry name" value="HisRS-like_core"/>
</dbReference>
<dbReference type="InterPro" id="IPR036621">
    <property type="entry name" value="Anticodon-bd_dom_sf"/>
</dbReference>
<dbReference type="RefSeq" id="WP_012063307.1">
    <property type="nucleotide sequence ID" value="NC_009633.1"/>
</dbReference>
<dbReference type="NCBIfam" id="NF009085">
    <property type="entry name" value="PRK12420.1"/>
    <property type="match status" value="1"/>
</dbReference>
<dbReference type="GO" id="GO:0006427">
    <property type="term" value="P:histidyl-tRNA aminoacylation"/>
    <property type="evidence" value="ECO:0007669"/>
    <property type="project" value="UniProtKB-UniRule"/>
</dbReference>
<keyword evidence="7 9" id="KW-0030">Aminoacyl-tRNA synthetase</keyword>
<dbReference type="GO" id="GO:0005524">
    <property type="term" value="F:ATP binding"/>
    <property type="evidence" value="ECO:0007669"/>
    <property type="project" value="UniProtKB-UniRule"/>
</dbReference>
<evidence type="ECO:0000256" key="4">
    <source>
        <dbReference type="ARBA" id="ARBA00022741"/>
    </source>
</evidence>
<proteinExistence type="inferred from homology"/>
<feature type="binding site" evidence="10">
    <location>
        <position position="129"/>
    </location>
    <ligand>
        <name>L-histidine</name>
        <dbReference type="ChEBI" id="CHEBI:57595"/>
    </ligand>
</feature>
<keyword evidence="2 9" id="KW-0963">Cytoplasm</keyword>
<protein>
    <recommendedName>
        <fullName evidence="9">Histidine--tRNA ligase</fullName>
        <ecNumber evidence="9">6.1.1.21</ecNumber>
    </recommendedName>
    <alternativeName>
        <fullName evidence="9">Histidyl-tRNA synthetase</fullName>
        <shortName evidence="9">HisRS</shortName>
    </alternativeName>
</protein>
<sequence>MDLELKNVKGTKDFFPNEQIIRNGIIKKLQEVFELYGYQPLETPTLYYLEVLASKYAGGAEILKETYSLKDQGERELGLRYDLTIPFSKVIGMNPNLRMPFKRYEIGKVFRDGPVKLGRMREFIQCDVDVVGVKSMMAEAELMFMATEVFDKLGLDIYLSYNNRKLLSGTLMKLKINKELASDVILSLDKVEKIGIEGVKKELLEKNLQPEVVENIIELLNNKEAASIDYYKGIASNSLMQEGIQELEELNDYLDAMGIGSKVKYNPFLARGLEIYTGTVYEIFLKDGSITSSMGAGGRYDDIIGKFIQNEVGYPAVGISFGLDVIYTALSMKRDNELESNLDVYIIPLGTEAEALKMACELRGQGIKVDIDMTERKLKKRLDYANKEKIPYVLILGEDEVKSQRIKMKDMKSGTEEEMKISEIGNNVLRRIQSLT</sequence>
<feature type="domain" description="Aminoacyl-transfer RNA synthetases class-II family profile" evidence="11">
    <location>
        <begin position="1"/>
        <end position="334"/>
    </location>
</feature>
<dbReference type="Gene3D" id="3.40.50.800">
    <property type="entry name" value="Anticodon-binding domain"/>
    <property type="match status" value="1"/>
</dbReference>
<keyword evidence="4 9" id="KW-0547">Nucleotide-binding</keyword>
<evidence type="ECO:0000256" key="3">
    <source>
        <dbReference type="ARBA" id="ARBA00022598"/>
    </source>
</evidence>
<accession>A6TQ62</accession>
<dbReference type="InterPro" id="IPR004516">
    <property type="entry name" value="HisRS/HisZ"/>
</dbReference>
<evidence type="ECO:0000313" key="12">
    <source>
        <dbReference type="EMBL" id="ABR48330.1"/>
    </source>
</evidence>
<organism evidence="12 13">
    <name type="scientific">Alkaliphilus metalliredigens (strain QYMF)</name>
    <dbReference type="NCBI Taxonomy" id="293826"/>
    <lineage>
        <taxon>Bacteria</taxon>
        <taxon>Bacillati</taxon>
        <taxon>Bacillota</taxon>
        <taxon>Clostridia</taxon>
        <taxon>Peptostreptococcales</taxon>
        <taxon>Natronincolaceae</taxon>
        <taxon>Alkaliphilus</taxon>
    </lineage>
</organism>
<dbReference type="SUPFAM" id="SSF52954">
    <property type="entry name" value="Class II aaRS ABD-related"/>
    <property type="match status" value="1"/>
</dbReference>
<dbReference type="CDD" id="cd00859">
    <property type="entry name" value="HisRS_anticodon"/>
    <property type="match status" value="1"/>
</dbReference>
<dbReference type="Proteomes" id="UP000001572">
    <property type="component" value="Chromosome"/>
</dbReference>
<evidence type="ECO:0000256" key="1">
    <source>
        <dbReference type="ARBA" id="ARBA00008226"/>
    </source>
</evidence>
<keyword evidence="13" id="KW-1185">Reference proteome</keyword>
<dbReference type="STRING" id="293826.Amet_2171"/>
<dbReference type="HOGENOM" id="CLU_025113_3_0_9"/>
<gene>
    <name evidence="9" type="primary">hisS</name>
    <name evidence="12" type="ordered locus">Amet_2171</name>
</gene>
<keyword evidence="3 9" id="KW-0436">Ligase</keyword>
<keyword evidence="6 9" id="KW-0648">Protein biosynthesis</keyword>
<reference evidence="13" key="1">
    <citation type="journal article" date="2016" name="Genome Announc.">
        <title>Complete genome sequence of Alkaliphilus metalliredigens strain QYMF, an alkaliphilic and metal-reducing bacterium isolated from borax-contaminated leachate ponds.</title>
        <authorList>
            <person name="Hwang C."/>
            <person name="Copeland A."/>
            <person name="Lucas S."/>
            <person name="Lapidus A."/>
            <person name="Barry K."/>
            <person name="Detter J.C."/>
            <person name="Glavina Del Rio T."/>
            <person name="Hammon N."/>
            <person name="Israni S."/>
            <person name="Dalin E."/>
            <person name="Tice H."/>
            <person name="Pitluck S."/>
            <person name="Chertkov O."/>
            <person name="Brettin T."/>
            <person name="Bruce D."/>
            <person name="Han C."/>
            <person name="Schmutz J."/>
            <person name="Larimer F."/>
            <person name="Land M.L."/>
            <person name="Hauser L."/>
            <person name="Kyrpides N."/>
            <person name="Mikhailova N."/>
            <person name="Ye Q."/>
            <person name="Zhou J."/>
            <person name="Richardson P."/>
            <person name="Fields M.W."/>
        </authorList>
    </citation>
    <scope>NUCLEOTIDE SEQUENCE [LARGE SCALE GENOMIC DNA]</scope>
    <source>
        <strain evidence="13">QYMF</strain>
    </source>
</reference>
<feature type="binding site" evidence="10">
    <location>
        <position position="271"/>
    </location>
    <ligand>
        <name>L-histidine</name>
        <dbReference type="ChEBI" id="CHEBI:57595"/>
    </ligand>
</feature>
<evidence type="ECO:0000256" key="5">
    <source>
        <dbReference type="ARBA" id="ARBA00022840"/>
    </source>
</evidence>
<dbReference type="AlphaFoldDB" id="A6TQ62"/>
<dbReference type="InterPro" id="IPR004154">
    <property type="entry name" value="Anticodon-bd"/>
</dbReference>
<evidence type="ECO:0000256" key="9">
    <source>
        <dbReference type="HAMAP-Rule" id="MF_00127"/>
    </source>
</evidence>
<dbReference type="Gene3D" id="3.30.930.10">
    <property type="entry name" value="Bira Bifunctional Protein, Domain 2"/>
    <property type="match status" value="1"/>
</dbReference>
<dbReference type="GO" id="GO:0005737">
    <property type="term" value="C:cytoplasm"/>
    <property type="evidence" value="ECO:0007669"/>
    <property type="project" value="UniProtKB-SubCell"/>
</dbReference>
<dbReference type="GO" id="GO:0140096">
    <property type="term" value="F:catalytic activity, acting on a protein"/>
    <property type="evidence" value="ECO:0007669"/>
    <property type="project" value="UniProtKB-ARBA"/>
</dbReference>
<dbReference type="PROSITE" id="PS50862">
    <property type="entry name" value="AA_TRNA_LIGASE_II"/>
    <property type="match status" value="1"/>
</dbReference>
<dbReference type="PANTHER" id="PTHR11476">
    <property type="entry name" value="HISTIDYL-TRNA SYNTHETASE"/>
    <property type="match status" value="1"/>
</dbReference>
<evidence type="ECO:0000256" key="6">
    <source>
        <dbReference type="ARBA" id="ARBA00022917"/>
    </source>
</evidence>
<dbReference type="PIRSF" id="PIRSF001549">
    <property type="entry name" value="His-tRNA_synth"/>
    <property type="match status" value="1"/>
</dbReference>
<name>A6TQ62_ALKMQ</name>
<comment type="subunit">
    <text evidence="9">Homodimer.</text>
</comment>
<dbReference type="eggNOG" id="COG0124">
    <property type="taxonomic scope" value="Bacteria"/>
</dbReference>
<evidence type="ECO:0000256" key="8">
    <source>
        <dbReference type="ARBA" id="ARBA00047639"/>
    </source>
</evidence>
<dbReference type="GO" id="GO:0004821">
    <property type="term" value="F:histidine-tRNA ligase activity"/>
    <property type="evidence" value="ECO:0007669"/>
    <property type="project" value="UniProtKB-UniRule"/>
</dbReference>
<dbReference type="Pfam" id="PF13393">
    <property type="entry name" value="tRNA-synt_His"/>
    <property type="match status" value="1"/>
</dbReference>
<comment type="catalytic activity">
    <reaction evidence="8 9">
        <text>tRNA(His) + L-histidine + ATP = L-histidyl-tRNA(His) + AMP + diphosphate + H(+)</text>
        <dbReference type="Rhea" id="RHEA:17313"/>
        <dbReference type="Rhea" id="RHEA-COMP:9665"/>
        <dbReference type="Rhea" id="RHEA-COMP:9689"/>
        <dbReference type="ChEBI" id="CHEBI:15378"/>
        <dbReference type="ChEBI" id="CHEBI:30616"/>
        <dbReference type="ChEBI" id="CHEBI:33019"/>
        <dbReference type="ChEBI" id="CHEBI:57595"/>
        <dbReference type="ChEBI" id="CHEBI:78442"/>
        <dbReference type="ChEBI" id="CHEBI:78527"/>
        <dbReference type="ChEBI" id="CHEBI:456215"/>
        <dbReference type="EC" id="6.1.1.21"/>
    </reaction>
</comment>
<dbReference type="InterPro" id="IPR006195">
    <property type="entry name" value="aa-tRNA-synth_II"/>
</dbReference>
<dbReference type="NCBIfam" id="TIGR00442">
    <property type="entry name" value="hisS"/>
    <property type="match status" value="1"/>
</dbReference>
<dbReference type="InterPro" id="IPR045864">
    <property type="entry name" value="aa-tRNA-synth_II/BPL/LPL"/>
</dbReference>
<dbReference type="InterPro" id="IPR015807">
    <property type="entry name" value="His-tRNA-ligase"/>
</dbReference>
<dbReference type="GO" id="GO:0016740">
    <property type="term" value="F:transferase activity"/>
    <property type="evidence" value="ECO:0007669"/>
    <property type="project" value="UniProtKB-ARBA"/>
</dbReference>